<evidence type="ECO:0000259" key="4">
    <source>
        <dbReference type="Pfam" id="PF12551"/>
    </source>
</evidence>
<keyword evidence="6" id="KW-1185">Reference proteome</keyword>
<evidence type="ECO:0000256" key="1">
    <source>
        <dbReference type="ARBA" id="ARBA00022679"/>
    </source>
</evidence>
<gene>
    <name evidence="5" type="ORF">SAMN05216233_101495</name>
</gene>
<proteinExistence type="predicted"/>
<dbReference type="Gene3D" id="3.40.50.1820">
    <property type="entry name" value="alpha/beta hydrolase"/>
    <property type="match status" value="1"/>
</dbReference>
<reference evidence="5 6" key="1">
    <citation type="submission" date="2016-10" db="EMBL/GenBank/DDBJ databases">
        <authorList>
            <person name="de Groot N.N."/>
        </authorList>
    </citation>
    <scope>NUCLEOTIDE SEQUENCE [LARGE SCALE GENOMIC DNA]</scope>
    <source>
        <strain evidence="5 6">AA1</strain>
    </source>
</reference>
<feature type="domain" description="Poly-beta-hydroxybutyrate polymerase N-terminal" evidence="4">
    <location>
        <begin position="10"/>
        <end position="50"/>
    </location>
</feature>
<dbReference type="PANTHER" id="PTHR36837:SF5">
    <property type="entry name" value="POLY-3-HYDROXYBUTYRATE SYNTHASE"/>
    <property type="match status" value="1"/>
</dbReference>
<dbReference type="Pfam" id="PF12551">
    <property type="entry name" value="PHBC_N"/>
    <property type="match status" value="1"/>
</dbReference>
<evidence type="ECO:0000256" key="2">
    <source>
        <dbReference type="ARBA" id="ARBA00023315"/>
    </source>
</evidence>
<accession>A0A1G5AWR0</accession>
<dbReference type="STRING" id="419481.SAMN05216233_101495"/>
<evidence type="ECO:0000259" key="3">
    <source>
        <dbReference type="Pfam" id="PF07167"/>
    </source>
</evidence>
<keyword evidence="2" id="KW-0012">Acyltransferase</keyword>
<dbReference type="AlphaFoldDB" id="A0A1G5AWR0"/>
<evidence type="ECO:0000313" key="5">
    <source>
        <dbReference type="EMBL" id="SCX82303.1"/>
    </source>
</evidence>
<dbReference type="PANTHER" id="PTHR36837">
    <property type="entry name" value="POLY(3-HYDROXYALKANOATE) POLYMERASE SUBUNIT PHAC"/>
    <property type="match status" value="1"/>
</dbReference>
<dbReference type="InterPro" id="IPR022211">
    <property type="entry name" value="PHBC_N"/>
</dbReference>
<keyword evidence="1" id="KW-0808">Transferase</keyword>
<dbReference type="Proteomes" id="UP000198870">
    <property type="component" value="Unassembled WGS sequence"/>
</dbReference>
<feature type="domain" description="Poly-beta-hydroxybutyrate polymerase N-terminal" evidence="3">
    <location>
        <begin position="89"/>
        <end position="255"/>
    </location>
</feature>
<organism evidence="5 6">
    <name type="scientific">Desulfoluna spongiiphila</name>
    <dbReference type="NCBI Taxonomy" id="419481"/>
    <lineage>
        <taxon>Bacteria</taxon>
        <taxon>Pseudomonadati</taxon>
        <taxon>Thermodesulfobacteriota</taxon>
        <taxon>Desulfobacteria</taxon>
        <taxon>Desulfobacterales</taxon>
        <taxon>Desulfolunaceae</taxon>
        <taxon>Desulfoluna</taxon>
    </lineage>
</organism>
<evidence type="ECO:0000313" key="6">
    <source>
        <dbReference type="Proteomes" id="UP000198870"/>
    </source>
</evidence>
<protein>
    <submittedName>
        <fullName evidence="5">Polyhydroxyalkanoate synthase</fullName>
    </submittedName>
</protein>
<dbReference type="RefSeq" id="WP_175469446.1">
    <property type="nucleotide sequence ID" value="NZ_FMUX01000001.1"/>
</dbReference>
<dbReference type="InterPro" id="IPR029058">
    <property type="entry name" value="AB_hydrolase_fold"/>
</dbReference>
<sequence>MTRERPENRAFQELDSLWHAVQGRWTMNFSPVATGLAFSDWLLHLANSPGTQAALWTGFWGLAAEALAEGASPRPGTEAPAGRERSRCRFDDPAWDAEPYRSMRVLYEKGCLWWEAYATDVPGMKPRHQAFISFIGREMLAFYSPCNHLWTNPELLRLTADEGGGNLVRGGLFWMEDLMRLCGGPVRRDEPGLEVGRDLAVTPGEVIYRNRLMELIQYRPTTKEVVDNPVLIIPAWIMKYYILDLSPQNSMVKYLVDRGHTVFMISWKNPGYEDRETDLEDYIELGVMDAVEKVEEVIPGKKVHAVGYCLGGTILAMAASAMARDGDDRLKSLTFLAAQTDFTEAGELMLFIGHAQLSFLEDIIRFQGYLDTGQMAAAFQMLRAYDLVWGTWVNRYLKGIREPLNDLMTWNADATRMPSRMHNRYLRDLFLNNDFFEGRFRVKGRPVVISDIHEPVFLVATEQDHVAPWTSVYKFHLSSDARSVTFVLTRGGHNAGIVSEPGHPGRSYRIATTREGQRFMPPGHWYHDTPVKEGSWWVDWQKWLLGGSGKKGPPPSMGRFTGMGRGCSAPGDYVFGR</sequence>
<name>A0A1G5AWR0_9BACT</name>
<dbReference type="EMBL" id="FMUX01000001">
    <property type="protein sequence ID" value="SCX82303.1"/>
    <property type="molecule type" value="Genomic_DNA"/>
</dbReference>
<dbReference type="InterPro" id="IPR010941">
    <property type="entry name" value="PhaC_N"/>
</dbReference>
<dbReference type="Pfam" id="PF07167">
    <property type="entry name" value="PhaC_N"/>
    <property type="match status" value="1"/>
</dbReference>
<dbReference type="GO" id="GO:0042619">
    <property type="term" value="P:poly-hydroxybutyrate biosynthetic process"/>
    <property type="evidence" value="ECO:0007669"/>
    <property type="project" value="InterPro"/>
</dbReference>
<dbReference type="InterPro" id="IPR051321">
    <property type="entry name" value="PHA/PHB_synthase"/>
</dbReference>
<dbReference type="SUPFAM" id="SSF53474">
    <property type="entry name" value="alpha/beta-Hydrolases"/>
    <property type="match status" value="1"/>
</dbReference>
<dbReference type="GO" id="GO:0016746">
    <property type="term" value="F:acyltransferase activity"/>
    <property type="evidence" value="ECO:0007669"/>
    <property type="project" value="UniProtKB-KW"/>
</dbReference>